<proteinExistence type="inferred from homology"/>
<feature type="domain" description="Carboxylesterase type B" evidence="5">
    <location>
        <begin position="4"/>
        <end position="226"/>
    </location>
</feature>
<evidence type="ECO:0000313" key="6">
    <source>
        <dbReference type="EMBL" id="CAD7447818.1"/>
    </source>
</evidence>
<evidence type="ECO:0000259" key="5">
    <source>
        <dbReference type="Pfam" id="PF00135"/>
    </source>
</evidence>
<dbReference type="Pfam" id="PF00135">
    <property type="entry name" value="COesterase"/>
    <property type="match status" value="1"/>
</dbReference>
<dbReference type="AlphaFoldDB" id="A0A7R9I549"/>
<keyword evidence="4" id="KW-0325">Glycoprotein</keyword>
<dbReference type="Gene3D" id="3.40.50.1820">
    <property type="entry name" value="alpha/beta hydrolase"/>
    <property type="match status" value="1"/>
</dbReference>
<gene>
    <name evidence="6" type="ORF">TBIB3V08_LOCUS10120</name>
</gene>
<dbReference type="GO" id="GO:0052689">
    <property type="term" value="F:carboxylic ester hydrolase activity"/>
    <property type="evidence" value="ECO:0007669"/>
    <property type="project" value="UniProtKB-KW"/>
</dbReference>
<protein>
    <recommendedName>
        <fullName evidence="5">Carboxylesterase type B domain-containing protein</fullName>
    </recommendedName>
</protein>
<evidence type="ECO:0000256" key="3">
    <source>
        <dbReference type="ARBA" id="ARBA00022801"/>
    </source>
</evidence>
<comment type="similarity">
    <text evidence="1">Belongs to the type-B carboxylesterase/lipase family.</text>
</comment>
<dbReference type="InterPro" id="IPR029058">
    <property type="entry name" value="AB_hydrolase_fold"/>
</dbReference>
<evidence type="ECO:0000256" key="2">
    <source>
        <dbReference type="ARBA" id="ARBA00022487"/>
    </source>
</evidence>
<evidence type="ECO:0000256" key="4">
    <source>
        <dbReference type="ARBA" id="ARBA00023180"/>
    </source>
</evidence>
<dbReference type="EMBL" id="OD569268">
    <property type="protein sequence ID" value="CAD7447818.1"/>
    <property type="molecule type" value="Genomic_DNA"/>
</dbReference>
<dbReference type="SUPFAM" id="SSF53474">
    <property type="entry name" value="alpha/beta-Hydrolases"/>
    <property type="match status" value="1"/>
</dbReference>
<keyword evidence="3" id="KW-0378">Hydrolase</keyword>
<keyword evidence="2" id="KW-0719">Serine esterase</keyword>
<accession>A0A7R9I549</accession>
<organism evidence="6">
    <name type="scientific">Timema bartmani</name>
    <dbReference type="NCBI Taxonomy" id="61472"/>
    <lineage>
        <taxon>Eukaryota</taxon>
        <taxon>Metazoa</taxon>
        <taxon>Ecdysozoa</taxon>
        <taxon>Arthropoda</taxon>
        <taxon>Hexapoda</taxon>
        <taxon>Insecta</taxon>
        <taxon>Pterygota</taxon>
        <taxon>Neoptera</taxon>
        <taxon>Polyneoptera</taxon>
        <taxon>Phasmatodea</taxon>
        <taxon>Timematodea</taxon>
        <taxon>Timematoidea</taxon>
        <taxon>Timematidae</taxon>
        <taxon>Timema</taxon>
    </lineage>
</organism>
<dbReference type="InterPro" id="IPR002018">
    <property type="entry name" value="CarbesteraseB"/>
</dbReference>
<reference evidence="6" key="1">
    <citation type="submission" date="2020-11" db="EMBL/GenBank/DDBJ databases">
        <authorList>
            <person name="Tran Van P."/>
        </authorList>
    </citation>
    <scope>NUCLEOTIDE SEQUENCE</scope>
</reference>
<name>A0A7R9I549_9NEOP</name>
<dbReference type="PANTHER" id="PTHR43142:SF1">
    <property type="entry name" value="CARBOXYLIC ESTER HYDROLASE"/>
    <property type="match status" value="1"/>
</dbReference>
<dbReference type="PANTHER" id="PTHR43142">
    <property type="entry name" value="CARBOXYLIC ESTER HYDROLASE"/>
    <property type="match status" value="1"/>
</dbReference>
<evidence type="ECO:0000256" key="1">
    <source>
        <dbReference type="ARBA" id="ARBA00005964"/>
    </source>
</evidence>
<sequence length="245" mass="28044">MILNKSREFNIPWITGLNSGDGGLKAAPIFAKEKLVQDLDREFDRIVPISMFYGETSLKTEEVSHRIRDFYFGDQPINNNTLHSVVDMFTDNWFLSGADQAVKLQVAVSSAPVYYYYFDYRGTKSFSELFSGLTTDFGVCHADELQYLFPSDRVFPGLVPSEKDIEITDKMITMWTDFARTGNPTPDEKDIAVRWQPITSSNLEYLHIGSDVYMDSGLLKERAEFWASLPVRPNLFTSNMHKDEL</sequence>